<dbReference type="Proteomes" id="UP000839726">
    <property type="component" value="Unassembled WGS sequence"/>
</dbReference>
<name>A0A5U9KY09_SALNE</name>
<evidence type="ECO:0000313" key="1">
    <source>
        <dbReference type="EMBL" id="EBS2696155.1"/>
    </source>
</evidence>
<reference evidence="1" key="1">
    <citation type="submission" date="2018-07" db="EMBL/GenBank/DDBJ databases">
        <authorList>
            <person name="Ashton P.M."/>
            <person name="Dallman T."/>
            <person name="Nair S."/>
            <person name="De Pinna E."/>
            <person name="Peters T."/>
            <person name="Grant K."/>
        </authorList>
    </citation>
    <scope>NUCLEOTIDE SEQUENCE [LARGE SCALE GENOMIC DNA]</scope>
    <source>
        <strain evidence="1">436933</strain>
    </source>
</reference>
<dbReference type="AlphaFoldDB" id="A0A5U9KY09"/>
<sequence length="91" mass="10335">MDRYVQRESVSIKNMQKKSVQYLKWSDGRMVGWSDGRMVGWSDGRMVGKNVEKISNGVSSTGTKVRYANNRKAYHKTVPLKMPANPVTARV</sequence>
<dbReference type="EMBL" id="AAGUYM010000056">
    <property type="protein sequence ID" value="EBS2696155.1"/>
    <property type="molecule type" value="Genomic_DNA"/>
</dbReference>
<gene>
    <name evidence="1" type="ORF">DRY71_26145</name>
</gene>
<organism evidence="1">
    <name type="scientific">Salmonella newport</name>
    <dbReference type="NCBI Taxonomy" id="108619"/>
    <lineage>
        <taxon>Bacteria</taxon>
        <taxon>Pseudomonadati</taxon>
        <taxon>Pseudomonadota</taxon>
        <taxon>Gammaproteobacteria</taxon>
        <taxon>Enterobacterales</taxon>
        <taxon>Enterobacteriaceae</taxon>
        <taxon>Salmonella</taxon>
    </lineage>
</organism>
<accession>A0A5U9KY09</accession>
<proteinExistence type="predicted"/>
<protein>
    <submittedName>
        <fullName evidence="1">Uncharacterized protein</fullName>
    </submittedName>
</protein>
<comment type="caution">
    <text evidence="1">The sequence shown here is derived from an EMBL/GenBank/DDBJ whole genome shotgun (WGS) entry which is preliminary data.</text>
</comment>